<evidence type="ECO:0000313" key="2">
    <source>
        <dbReference type="Proteomes" id="UP000317093"/>
    </source>
</evidence>
<reference evidence="1 2" key="1">
    <citation type="submission" date="2019-02" db="EMBL/GenBank/DDBJ databases">
        <title>Deep-cultivation of Planctomycetes and their phenomic and genomic characterization uncovers novel biology.</title>
        <authorList>
            <person name="Wiegand S."/>
            <person name="Jogler M."/>
            <person name="Boedeker C."/>
            <person name="Pinto D."/>
            <person name="Vollmers J."/>
            <person name="Rivas-Marin E."/>
            <person name="Kohn T."/>
            <person name="Peeters S.H."/>
            <person name="Heuer A."/>
            <person name="Rast P."/>
            <person name="Oberbeckmann S."/>
            <person name="Bunk B."/>
            <person name="Jeske O."/>
            <person name="Meyerdierks A."/>
            <person name="Storesund J.E."/>
            <person name="Kallscheuer N."/>
            <person name="Luecker S."/>
            <person name="Lage O.M."/>
            <person name="Pohl T."/>
            <person name="Merkel B.J."/>
            <person name="Hornburger P."/>
            <person name="Mueller R.-W."/>
            <person name="Bruemmer F."/>
            <person name="Labrenz M."/>
            <person name="Spormann A.M."/>
            <person name="Op den Camp H."/>
            <person name="Overmann J."/>
            <person name="Amann R."/>
            <person name="Jetten M.S.M."/>
            <person name="Mascher T."/>
            <person name="Medema M.H."/>
            <person name="Devos D.P."/>
            <person name="Kaster A.-K."/>
            <person name="Ovreas L."/>
            <person name="Rohde M."/>
            <person name="Galperin M.Y."/>
            <person name="Jogler C."/>
        </authorList>
    </citation>
    <scope>NUCLEOTIDE SEQUENCE [LARGE SCALE GENOMIC DNA]</scope>
    <source>
        <strain evidence="1 2">Pan216</strain>
    </source>
</reference>
<dbReference type="AlphaFoldDB" id="A0A518BA31"/>
<dbReference type="Proteomes" id="UP000317093">
    <property type="component" value="Chromosome"/>
</dbReference>
<name>A0A518BA31_9BACT</name>
<protein>
    <submittedName>
        <fullName evidence="1">Uncharacterized protein</fullName>
    </submittedName>
</protein>
<sequence length="38" mass="4556">MIQRRRDNLAYPNLVLSRKLCPRQQTAKRCWLLVDVSN</sequence>
<keyword evidence="2" id="KW-1185">Reference proteome</keyword>
<proteinExistence type="predicted"/>
<dbReference type="KEGG" id="knv:Pan216_47100"/>
<gene>
    <name evidence="1" type="ORF">Pan216_47100</name>
</gene>
<evidence type="ECO:0000313" key="1">
    <source>
        <dbReference type="EMBL" id="QDU63829.1"/>
    </source>
</evidence>
<accession>A0A518BA31</accession>
<dbReference type="EMBL" id="CP036279">
    <property type="protein sequence ID" value="QDU63829.1"/>
    <property type="molecule type" value="Genomic_DNA"/>
</dbReference>
<organism evidence="1 2">
    <name type="scientific">Kolteria novifilia</name>
    <dbReference type="NCBI Taxonomy" id="2527975"/>
    <lineage>
        <taxon>Bacteria</taxon>
        <taxon>Pseudomonadati</taxon>
        <taxon>Planctomycetota</taxon>
        <taxon>Planctomycetia</taxon>
        <taxon>Kolteriales</taxon>
        <taxon>Kolteriaceae</taxon>
        <taxon>Kolteria</taxon>
    </lineage>
</organism>